<organism evidence="6 7">
    <name type="scientific">Berryella intestinalis</name>
    <dbReference type="NCBI Taxonomy" id="1531429"/>
    <lineage>
        <taxon>Bacteria</taxon>
        <taxon>Bacillati</taxon>
        <taxon>Actinomycetota</taxon>
        <taxon>Coriobacteriia</taxon>
        <taxon>Eggerthellales</taxon>
        <taxon>Eggerthellaceae</taxon>
        <taxon>Berryella</taxon>
    </lineage>
</organism>
<name>A0A0A8B679_9ACTN</name>
<reference evidence="6 7" key="2">
    <citation type="journal article" date="2015" name="Genome Announc.">
        <title>Complete Genome Sequence of Coriobacteriaceae Strain 68-1-3, a Novel Mucus-Degrading Isolate from the Swine Intestinal Tract.</title>
        <authorList>
            <person name="Looft T."/>
            <person name="Bayles D.O."/>
            <person name="Alt D.P."/>
            <person name="Stanton T.B."/>
        </authorList>
    </citation>
    <scope>NUCLEOTIDE SEQUENCE [LARGE SCALE GENOMIC DNA]</scope>
    <source>
        <strain evidence="6 7">68-1-3</strain>
    </source>
</reference>
<accession>A0A0A8B679</accession>
<feature type="domain" description="HTH lysR-type" evidence="5">
    <location>
        <begin position="1"/>
        <end position="58"/>
    </location>
</feature>
<dbReference type="PANTHER" id="PTHR30346">
    <property type="entry name" value="TRANSCRIPTIONAL DUAL REGULATOR HCAR-RELATED"/>
    <property type="match status" value="1"/>
</dbReference>
<dbReference type="PANTHER" id="PTHR30346:SF0">
    <property type="entry name" value="HCA OPERON TRANSCRIPTIONAL ACTIVATOR HCAR"/>
    <property type="match status" value="1"/>
</dbReference>
<proteinExistence type="inferred from homology"/>
<dbReference type="GO" id="GO:0003677">
    <property type="term" value="F:DNA binding"/>
    <property type="evidence" value="ECO:0007669"/>
    <property type="project" value="UniProtKB-KW"/>
</dbReference>
<dbReference type="PROSITE" id="PS50931">
    <property type="entry name" value="HTH_LYSR"/>
    <property type="match status" value="1"/>
</dbReference>
<dbReference type="InterPro" id="IPR036390">
    <property type="entry name" value="WH_DNA-bd_sf"/>
</dbReference>
<dbReference type="GO" id="GO:0003700">
    <property type="term" value="F:DNA-binding transcription factor activity"/>
    <property type="evidence" value="ECO:0007669"/>
    <property type="project" value="InterPro"/>
</dbReference>
<keyword evidence="4" id="KW-0804">Transcription</keyword>
<dbReference type="Gene3D" id="1.10.10.10">
    <property type="entry name" value="Winged helix-like DNA-binding domain superfamily/Winged helix DNA-binding domain"/>
    <property type="match status" value="1"/>
</dbReference>
<dbReference type="RefSeq" id="WP_039689578.1">
    <property type="nucleotide sequence ID" value="NZ_CP009302.1"/>
</dbReference>
<dbReference type="KEGG" id="cbac:JI75_06395"/>
<evidence type="ECO:0000256" key="2">
    <source>
        <dbReference type="ARBA" id="ARBA00023015"/>
    </source>
</evidence>
<dbReference type="AlphaFoldDB" id="A0A0A8B679"/>
<dbReference type="HOGENOM" id="CLU_902838_0_0_11"/>
<dbReference type="Pfam" id="PF03466">
    <property type="entry name" value="LysR_substrate"/>
    <property type="match status" value="1"/>
</dbReference>
<dbReference type="OrthoDB" id="3183195at2"/>
<dbReference type="Proteomes" id="UP000031121">
    <property type="component" value="Chromosome"/>
</dbReference>
<dbReference type="EMBL" id="CP009302">
    <property type="protein sequence ID" value="AJC12338.1"/>
    <property type="molecule type" value="Genomic_DNA"/>
</dbReference>
<comment type="similarity">
    <text evidence="1">Belongs to the LysR transcriptional regulatory family.</text>
</comment>
<dbReference type="InterPro" id="IPR000847">
    <property type="entry name" value="LysR_HTH_N"/>
</dbReference>
<dbReference type="SUPFAM" id="SSF53850">
    <property type="entry name" value="Periplasmic binding protein-like II"/>
    <property type="match status" value="1"/>
</dbReference>
<evidence type="ECO:0000259" key="5">
    <source>
        <dbReference type="PROSITE" id="PS50931"/>
    </source>
</evidence>
<dbReference type="Gene3D" id="3.40.190.290">
    <property type="match status" value="1"/>
</dbReference>
<reference evidence="7" key="1">
    <citation type="submission" date="2014-08" db="EMBL/GenBank/DDBJ databases">
        <title>Coriobacteriaceae sp. complete genome.</title>
        <authorList>
            <person name="Looft T."/>
            <person name="Bayles D.O."/>
            <person name="Stanton T.B."/>
        </authorList>
    </citation>
    <scope>NUCLEOTIDE SEQUENCE [LARGE SCALE GENOMIC DNA]</scope>
    <source>
        <strain evidence="7">68-1-3</strain>
    </source>
</reference>
<evidence type="ECO:0000256" key="3">
    <source>
        <dbReference type="ARBA" id="ARBA00023125"/>
    </source>
</evidence>
<dbReference type="InterPro" id="IPR036388">
    <property type="entry name" value="WH-like_DNA-bd_sf"/>
</dbReference>
<gene>
    <name evidence="6" type="ORF">JI75_06395</name>
</gene>
<keyword evidence="2" id="KW-0805">Transcription regulation</keyword>
<protein>
    <recommendedName>
        <fullName evidence="5">HTH lysR-type domain-containing protein</fullName>
    </recommendedName>
</protein>
<sequence>MDTRHLEEFLALAHDLNWSSAAQKTYVARATLAEHMADLESELGCRLFRKEGRNLVLTPLGKRFVSDADELVQRVRRTVSEYQSLEGNFLLVKISATNLPWIESLLHRACRSLGAACERKTIEIATVPSAASNIRALEDGSNDLVVAGIKSWVPKSEAEASLDERELAGFFVRREPIHFYVTEGNDLFNKETIQAADLDGKTIIAPPDIYDGYIRDEVVERFSAAGAHVRLKSVPIESHFDYFGRNFDQGVGIVPETLVPRFGIDNRRECRTFDLIDFPFETDFYVLYRKDFLEDETARMLIDELKEAAREPDTR</sequence>
<dbReference type="STRING" id="1531429.JI75_06395"/>
<dbReference type="Pfam" id="PF00126">
    <property type="entry name" value="HTH_1"/>
    <property type="match status" value="1"/>
</dbReference>
<dbReference type="GO" id="GO:0032993">
    <property type="term" value="C:protein-DNA complex"/>
    <property type="evidence" value="ECO:0007669"/>
    <property type="project" value="TreeGrafter"/>
</dbReference>
<evidence type="ECO:0000313" key="6">
    <source>
        <dbReference type="EMBL" id="AJC12338.1"/>
    </source>
</evidence>
<dbReference type="SUPFAM" id="SSF46785">
    <property type="entry name" value="Winged helix' DNA-binding domain"/>
    <property type="match status" value="1"/>
</dbReference>
<keyword evidence="3" id="KW-0238">DNA-binding</keyword>
<keyword evidence="7" id="KW-1185">Reference proteome</keyword>
<evidence type="ECO:0000313" key="7">
    <source>
        <dbReference type="Proteomes" id="UP000031121"/>
    </source>
</evidence>
<evidence type="ECO:0000256" key="4">
    <source>
        <dbReference type="ARBA" id="ARBA00023163"/>
    </source>
</evidence>
<evidence type="ECO:0000256" key="1">
    <source>
        <dbReference type="ARBA" id="ARBA00009437"/>
    </source>
</evidence>
<dbReference type="InterPro" id="IPR005119">
    <property type="entry name" value="LysR_subst-bd"/>
</dbReference>